<protein>
    <submittedName>
        <fullName evidence="2">LLM class flavin-dependent oxidoreductase</fullName>
    </submittedName>
</protein>
<gene>
    <name evidence="2" type="ORF">ACFFTR_09125</name>
</gene>
<keyword evidence="3" id="KW-1185">Reference proteome</keyword>
<dbReference type="InterPro" id="IPR036661">
    <property type="entry name" value="Luciferase-like_sf"/>
</dbReference>
<proteinExistence type="predicted"/>
<dbReference type="Proteomes" id="UP001589608">
    <property type="component" value="Unassembled WGS sequence"/>
</dbReference>
<dbReference type="InterPro" id="IPR011251">
    <property type="entry name" value="Luciferase-like_dom"/>
</dbReference>
<evidence type="ECO:0000313" key="2">
    <source>
        <dbReference type="EMBL" id="MFB9443243.1"/>
    </source>
</evidence>
<dbReference type="PANTHER" id="PTHR30137:SF15">
    <property type="entry name" value="BLL6902 PROTEIN"/>
    <property type="match status" value="1"/>
</dbReference>
<sequence>MPPPFKLGFLTHVHGYGKPATQVYAELLDTIAAAEDLGYDGVFLAQHHFRHDGARLPSPLVLLAAAARRTSRIELGTAVVTLPLEDPLRLAEDAAVLDGLSGGRVQLGLGTGGANAATYPAFGFANETLDERYDSGLAVVHGALAGAPIGESGLVLHPPAPGLRERVWQSTSRPDKAARIAAAGDGLLLGTFIHRPEAEQLPLIEAYRAAWAGPGAPRIGATRAVFPGASRAAALADLGRGLKLFREQVRPFADLSGYDDEQLAERINVHYGTPADIVDSLRRDPALLGHAGYFFPVVQHEASSAADDIRRLEIIATQIAPELGWRPAP</sequence>
<dbReference type="InterPro" id="IPR050766">
    <property type="entry name" value="Bact_Lucif_Oxidored"/>
</dbReference>
<accession>A0ABV5M320</accession>
<evidence type="ECO:0000313" key="3">
    <source>
        <dbReference type="Proteomes" id="UP001589608"/>
    </source>
</evidence>
<dbReference type="PANTHER" id="PTHR30137">
    <property type="entry name" value="LUCIFERASE-LIKE MONOOXYGENASE"/>
    <property type="match status" value="1"/>
</dbReference>
<dbReference type="RefSeq" id="WP_223103643.1">
    <property type="nucleotide sequence ID" value="NZ_CP061913.1"/>
</dbReference>
<organism evidence="2 3">
    <name type="scientific">Dactylosporangium vinaceum</name>
    <dbReference type="NCBI Taxonomy" id="53362"/>
    <lineage>
        <taxon>Bacteria</taxon>
        <taxon>Bacillati</taxon>
        <taxon>Actinomycetota</taxon>
        <taxon>Actinomycetes</taxon>
        <taxon>Micromonosporales</taxon>
        <taxon>Micromonosporaceae</taxon>
        <taxon>Dactylosporangium</taxon>
    </lineage>
</organism>
<dbReference type="Pfam" id="PF00296">
    <property type="entry name" value="Bac_luciferase"/>
    <property type="match status" value="1"/>
</dbReference>
<dbReference type="Gene3D" id="3.20.20.30">
    <property type="entry name" value="Luciferase-like domain"/>
    <property type="match status" value="1"/>
</dbReference>
<feature type="domain" description="Luciferase-like" evidence="1">
    <location>
        <begin position="11"/>
        <end position="266"/>
    </location>
</feature>
<name>A0ABV5M320_9ACTN</name>
<comment type="caution">
    <text evidence="2">The sequence shown here is derived from an EMBL/GenBank/DDBJ whole genome shotgun (WGS) entry which is preliminary data.</text>
</comment>
<dbReference type="EMBL" id="JBHMCA010000020">
    <property type="protein sequence ID" value="MFB9443243.1"/>
    <property type="molecule type" value="Genomic_DNA"/>
</dbReference>
<evidence type="ECO:0000259" key="1">
    <source>
        <dbReference type="Pfam" id="PF00296"/>
    </source>
</evidence>
<reference evidence="2 3" key="1">
    <citation type="submission" date="2024-09" db="EMBL/GenBank/DDBJ databases">
        <authorList>
            <person name="Sun Q."/>
            <person name="Mori K."/>
        </authorList>
    </citation>
    <scope>NUCLEOTIDE SEQUENCE [LARGE SCALE GENOMIC DNA]</scope>
    <source>
        <strain evidence="2 3">JCM 3307</strain>
    </source>
</reference>
<dbReference type="SUPFAM" id="SSF51679">
    <property type="entry name" value="Bacterial luciferase-like"/>
    <property type="match status" value="1"/>
</dbReference>